<name>A0A1B6LQK1_9HEMI</name>
<proteinExistence type="predicted"/>
<reference evidence="1" key="1">
    <citation type="submission" date="2015-11" db="EMBL/GenBank/DDBJ databases">
        <title>De novo transcriptome assembly of four potential Pierce s Disease insect vectors from Arizona vineyards.</title>
        <authorList>
            <person name="Tassone E.E."/>
        </authorList>
    </citation>
    <scope>NUCLEOTIDE SEQUENCE</scope>
</reference>
<dbReference type="EMBL" id="GEBQ01014133">
    <property type="protein sequence ID" value="JAT25844.1"/>
    <property type="molecule type" value="Transcribed_RNA"/>
</dbReference>
<feature type="non-terminal residue" evidence="1">
    <location>
        <position position="139"/>
    </location>
</feature>
<organism evidence="1">
    <name type="scientific">Graphocephala atropunctata</name>
    <dbReference type="NCBI Taxonomy" id="36148"/>
    <lineage>
        <taxon>Eukaryota</taxon>
        <taxon>Metazoa</taxon>
        <taxon>Ecdysozoa</taxon>
        <taxon>Arthropoda</taxon>
        <taxon>Hexapoda</taxon>
        <taxon>Insecta</taxon>
        <taxon>Pterygota</taxon>
        <taxon>Neoptera</taxon>
        <taxon>Paraneoptera</taxon>
        <taxon>Hemiptera</taxon>
        <taxon>Auchenorrhyncha</taxon>
        <taxon>Membracoidea</taxon>
        <taxon>Cicadellidae</taxon>
        <taxon>Cicadellinae</taxon>
        <taxon>Cicadellini</taxon>
        <taxon>Graphocephala</taxon>
    </lineage>
</organism>
<gene>
    <name evidence="1" type="ORF">g.30168</name>
</gene>
<feature type="non-terminal residue" evidence="1">
    <location>
        <position position="1"/>
    </location>
</feature>
<dbReference type="AlphaFoldDB" id="A0A1B6LQK1"/>
<accession>A0A1B6LQK1</accession>
<protein>
    <submittedName>
        <fullName evidence="1">Uncharacterized protein</fullName>
    </submittedName>
</protein>
<sequence>DKANESLSVDWFAHAFLTNLLYVSVKDLSLEEVHSLVYLGKEGLGVVTVKSSQLDKANESLSVDWFAHAFLTNLLHVSVKDLSLEEVHSLVYLGKEGGGSDREIQPDKANESLSVDWFAHAFLTNLLPIRIEDFTLEKA</sequence>
<evidence type="ECO:0000313" key="1">
    <source>
        <dbReference type="EMBL" id="JAT25844.1"/>
    </source>
</evidence>